<proteinExistence type="predicted"/>
<feature type="compositionally biased region" description="Basic and acidic residues" evidence="1">
    <location>
        <begin position="207"/>
        <end position="216"/>
    </location>
</feature>
<dbReference type="EMBL" id="LJBN01000112">
    <property type="protein sequence ID" value="OOQ89432.1"/>
    <property type="molecule type" value="Genomic_DNA"/>
</dbReference>
<reference evidence="3" key="1">
    <citation type="submission" date="2015-09" db="EMBL/GenBank/DDBJ databases">
        <authorList>
            <person name="Fill T.P."/>
            <person name="Baretta J.F."/>
            <person name="de Almeida L.G."/>
            <person name="Rocha M."/>
            <person name="de Souza D.H."/>
            <person name="Malavazi I."/>
            <person name="Cerdeira L.T."/>
            <person name="Hong H."/>
            <person name="Samborskyy M."/>
            <person name="de Vasconcelos A.T."/>
            <person name="Leadlay P."/>
            <person name="Rodrigues-Filho E."/>
        </authorList>
    </citation>
    <scope>NUCLEOTIDE SEQUENCE [LARGE SCALE GENOMIC DNA]</scope>
    <source>
        <strain evidence="3">LaBioMMi 136</strain>
    </source>
</reference>
<comment type="caution">
    <text evidence="2">The sequence shown here is derived from an EMBL/GenBank/DDBJ whole genome shotgun (WGS) entry which is preliminary data.</text>
</comment>
<sequence>MEAVSKVVNAATTALWGDGSTVQQQHGEEPIAGVQGKGNFNDPFDAGNREEQPDAPSSERNTAPQEPRLDGAKTDPTRKDLVADTKTDDVDLETTSPSAPSAPILVLPTLTSSALSPVPVAGGPTSSTPAEAAAPSSSTPAEVAAPSSSKRAEAAAPSSSTTAKADAPLSLTPVEAGGSSAVTSEPKTEQRSTETTEGQSSQTSYAADREVSEEALKGPQGPVPAHAEDFEKEAKGIKPAKKEGGSVENDSSKSTEKSSQGSEKGNGNGKQSPLHKMKEKLSKVAHPRHGSNKA</sequence>
<evidence type="ECO:0000256" key="1">
    <source>
        <dbReference type="SAM" id="MobiDB-lite"/>
    </source>
</evidence>
<evidence type="ECO:0000313" key="2">
    <source>
        <dbReference type="EMBL" id="OOQ89432.1"/>
    </source>
</evidence>
<feature type="compositionally biased region" description="Basic and acidic residues" evidence="1">
    <location>
        <begin position="67"/>
        <end position="89"/>
    </location>
</feature>
<accession>A0A1S9RVA9</accession>
<feature type="compositionally biased region" description="Low complexity" evidence="1">
    <location>
        <begin position="124"/>
        <end position="168"/>
    </location>
</feature>
<protein>
    <recommendedName>
        <fullName evidence="4">Glycine-rich cell wall structural protein 1</fullName>
    </recommendedName>
</protein>
<organism evidence="2 3">
    <name type="scientific">Penicillium brasilianum</name>
    <dbReference type="NCBI Taxonomy" id="104259"/>
    <lineage>
        <taxon>Eukaryota</taxon>
        <taxon>Fungi</taxon>
        <taxon>Dikarya</taxon>
        <taxon>Ascomycota</taxon>
        <taxon>Pezizomycotina</taxon>
        <taxon>Eurotiomycetes</taxon>
        <taxon>Eurotiomycetidae</taxon>
        <taxon>Eurotiales</taxon>
        <taxon>Aspergillaceae</taxon>
        <taxon>Penicillium</taxon>
    </lineage>
</organism>
<feature type="compositionally biased region" description="Low complexity" evidence="1">
    <location>
        <begin position="195"/>
        <end position="204"/>
    </location>
</feature>
<feature type="compositionally biased region" description="Basic and acidic residues" evidence="1">
    <location>
        <begin position="226"/>
        <end position="256"/>
    </location>
</feature>
<evidence type="ECO:0000313" key="3">
    <source>
        <dbReference type="Proteomes" id="UP000190744"/>
    </source>
</evidence>
<evidence type="ECO:0008006" key="4">
    <source>
        <dbReference type="Google" id="ProtNLM"/>
    </source>
</evidence>
<feature type="region of interest" description="Disordered" evidence="1">
    <location>
        <begin position="1"/>
        <end position="294"/>
    </location>
</feature>
<dbReference type="Proteomes" id="UP000190744">
    <property type="component" value="Unassembled WGS sequence"/>
</dbReference>
<dbReference type="AlphaFoldDB" id="A0A1S9RVA9"/>
<gene>
    <name evidence="2" type="ORF">PEBR_27906</name>
</gene>
<feature type="compositionally biased region" description="Basic residues" evidence="1">
    <location>
        <begin position="273"/>
        <end position="294"/>
    </location>
</feature>
<name>A0A1S9RVA9_PENBI</name>